<organism evidence="3">
    <name type="scientific">viral metagenome</name>
    <dbReference type="NCBI Taxonomy" id="1070528"/>
    <lineage>
        <taxon>unclassified sequences</taxon>
        <taxon>metagenomes</taxon>
        <taxon>organismal metagenomes</taxon>
    </lineage>
</organism>
<proteinExistence type="inferred from homology"/>
<dbReference type="InterPro" id="IPR004147">
    <property type="entry name" value="ABC1_dom"/>
</dbReference>
<reference evidence="3" key="1">
    <citation type="journal article" date="2020" name="Nature">
        <title>Giant virus diversity and host interactions through global metagenomics.</title>
        <authorList>
            <person name="Schulz F."/>
            <person name="Roux S."/>
            <person name="Paez-Espino D."/>
            <person name="Jungbluth S."/>
            <person name="Walsh D.A."/>
            <person name="Denef V.J."/>
            <person name="McMahon K.D."/>
            <person name="Konstantinidis K.T."/>
            <person name="Eloe-Fadrosh E.A."/>
            <person name="Kyrpides N.C."/>
            <person name="Woyke T."/>
        </authorList>
    </citation>
    <scope>NUCLEOTIDE SEQUENCE</scope>
    <source>
        <strain evidence="3">GVMAG-M-3300027206-1</strain>
    </source>
</reference>
<evidence type="ECO:0000313" key="3">
    <source>
        <dbReference type="EMBL" id="QHU03648.1"/>
    </source>
</evidence>
<protein>
    <recommendedName>
        <fullName evidence="2">ABC1 atypical kinase-like domain-containing protein</fullName>
    </recommendedName>
</protein>
<dbReference type="EMBL" id="MN740384">
    <property type="protein sequence ID" value="QHU03648.1"/>
    <property type="molecule type" value="Genomic_DNA"/>
</dbReference>
<feature type="domain" description="ABC1 atypical kinase-like" evidence="2">
    <location>
        <begin position="76"/>
        <end position="309"/>
    </location>
</feature>
<dbReference type="InterPro" id="IPR011009">
    <property type="entry name" value="Kinase-like_dom_sf"/>
</dbReference>
<dbReference type="PANTHER" id="PTHR10566">
    <property type="entry name" value="CHAPERONE-ACTIVITY OF BC1 COMPLEX CABC1 -RELATED"/>
    <property type="match status" value="1"/>
</dbReference>
<dbReference type="AlphaFoldDB" id="A0A6C0JIL9"/>
<evidence type="ECO:0000259" key="2">
    <source>
        <dbReference type="Pfam" id="PF03109"/>
    </source>
</evidence>
<accession>A0A6C0JIL9</accession>
<dbReference type="Pfam" id="PF03109">
    <property type="entry name" value="ABC1"/>
    <property type="match status" value="1"/>
</dbReference>
<dbReference type="PANTHER" id="PTHR10566:SF113">
    <property type="entry name" value="PROTEIN ACTIVITY OF BC1 COMPLEX KINASE 7, CHLOROPLASTIC"/>
    <property type="match status" value="1"/>
</dbReference>
<name>A0A6C0JIL9_9ZZZZ</name>
<sequence>MKTPPVKLAANQKVKTWKFAAKYLFKERFTDDKAELGRWTKGELLELGPTFVKLGQIASTRGDLYPPEFTKELESLQDNVPPFDFSLVKDVVNKDIFKEFDEIPFKSASIGQVHKATLKNGKKVVVKLKRPGIYDIMQTDTENVKKILDFIQSIGIDTGSSSNFVLNDSIEYLLGEANYRQEVENAIKFRKSLKGVDWIKVPYVYKKYCTDDMIVMEYVEADKITDIQIKNINKKKVCEALVNSYVIQTMDSGLFHGDPHPGNLAISKDGKLVFYDFGLLIELDDDLKQGFSDLFGCIIQRDTKGCVQILIRLGVIVPTSSDISDIEVFFETILGYLENLDGGAIMNDELAAELAMEKPFVVPTSFVYLAKSFSLIEGICLQLDPDFDYFTYLEPLIQEQFLESLDVSEIIKNTTDIPSKIGKINSTVLGLERSRAGMKRSMIKTRQEIRVVQYSVICALLAERFNGTPLAAILMGVAIWITFRKDRSF</sequence>
<dbReference type="InterPro" id="IPR050154">
    <property type="entry name" value="UbiB_kinase"/>
</dbReference>
<dbReference type="SUPFAM" id="SSF56112">
    <property type="entry name" value="Protein kinase-like (PK-like)"/>
    <property type="match status" value="1"/>
</dbReference>
<comment type="similarity">
    <text evidence="1">Belongs to the protein kinase superfamily. ADCK protein kinase family.</text>
</comment>
<evidence type="ECO:0000256" key="1">
    <source>
        <dbReference type="ARBA" id="ARBA00009670"/>
    </source>
</evidence>
<dbReference type="CDD" id="cd05121">
    <property type="entry name" value="ABC1_ADCK3-like"/>
    <property type="match status" value="1"/>
</dbReference>